<evidence type="ECO:0000256" key="2">
    <source>
        <dbReference type="ARBA" id="ARBA00012417"/>
    </source>
</evidence>
<dbReference type="Pfam" id="PF03121">
    <property type="entry name" value="Herpes_UL52"/>
    <property type="match status" value="1"/>
</dbReference>
<reference evidence="9" key="1">
    <citation type="submission" date="2021-03" db="EMBL/GenBank/DDBJ databases">
        <authorList>
            <person name="Bekaert M."/>
        </authorList>
    </citation>
    <scope>NUCLEOTIDE SEQUENCE</scope>
</reference>
<gene>
    <name evidence="9" type="ORF">MEDL_31170</name>
</gene>
<dbReference type="PANTHER" id="PTHR31399:SF0">
    <property type="entry name" value="DNA-DIRECTED PRIMASE_POLYMERASE PROTEIN"/>
    <property type="match status" value="1"/>
</dbReference>
<keyword evidence="9" id="KW-0548">Nucleotidyltransferase</keyword>
<accession>A0A8S3SD62</accession>
<dbReference type="GO" id="GO:0005759">
    <property type="term" value="C:mitochondrial matrix"/>
    <property type="evidence" value="ECO:0007669"/>
    <property type="project" value="TreeGrafter"/>
</dbReference>
<evidence type="ECO:0000256" key="7">
    <source>
        <dbReference type="ARBA" id="ARBA00047303"/>
    </source>
</evidence>
<protein>
    <recommendedName>
        <fullName evidence="4">DNA-directed primase/polymerase protein</fullName>
        <ecNumber evidence="6">2.7.7.102</ecNumber>
        <ecNumber evidence="2">2.7.7.7</ecNumber>
    </recommendedName>
</protein>
<evidence type="ECO:0000256" key="6">
    <source>
        <dbReference type="ARBA" id="ARBA00044768"/>
    </source>
</evidence>
<dbReference type="AlphaFoldDB" id="A0A8S3SD62"/>
<dbReference type="GO" id="GO:0009411">
    <property type="term" value="P:response to UV"/>
    <property type="evidence" value="ECO:0007669"/>
    <property type="project" value="TreeGrafter"/>
</dbReference>
<comment type="caution">
    <text evidence="9">The sequence shown here is derived from an EMBL/GenBank/DDBJ whole genome shotgun (WGS) entry which is preliminary data.</text>
</comment>
<evidence type="ECO:0000256" key="8">
    <source>
        <dbReference type="SAM" id="MobiDB-lite"/>
    </source>
</evidence>
<dbReference type="EC" id="2.7.7.102" evidence="6"/>
<dbReference type="InterPro" id="IPR044917">
    <property type="entry name" value="PRIMPOL"/>
</dbReference>
<dbReference type="EC" id="2.7.7.7" evidence="2"/>
<comment type="catalytic activity">
    <reaction evidence="5">
        <text>ssDNA + n NTP = ssDNA/pppN(pN)n-1 hybrid + (n-1) diphosphate.</text>
        <dbReference type="EC" id="2.7.7.102"/>
    </reaction>
</comment>
<dbReference type="OrthoDB" id="5988181at2759"/>
<keyword evidence="3" id="KW-0239">DNA-directed DNA polymerase</keyword>
<evidence type="ECO:0000313" key="9">
    <source>
        <dbReference type="EMBL" id="CAG2217459.1"/>
    </source>
</evidence>
<evidence type="ECO:0000313" key="10">
    <source>
        <dbReference type="Proteomes" id="UP000683360"/>
    </source>
</evidence>
<feature type="region of interest" description="Disordered" evidence="8">
    <location>
        <begin position="237"/>
        <end position="268"/>
    </location>
</feature>
<comment type="catalytic activity">
    <reaction evidence="7">
        <text>DNA(n) + a 2'-deoxyribonucleoside 5'-triphosphate = DNA(n+1) + diphosphate</text>
        <dbReference type="Rhea" id="RHEA:22508"/>
        <dbReference type="Rhea" id="RHEA-COMP:17339"/>
        <dbReference type="Rhea" id="RHEA-COMP:17340"/>
        <dbReference type="ChEBI" id="CHEBI:33019"/>
        <dbReference type="ChEBI" id="CHEBI:61560"/>
        <dbReference type="ChEBI" id="CHEBI:173112"/>
        <dbReference type="EC" id="2.7.7.7"/>
    </reaction>
    <physiologicalReaction direction="left-to-right" evidence="7">
        <dbReference type="Rhea" id="RHEA:22509"/>
    </physiologicalReaction>
</comment>
<evidence type="ECO:0000256" key="4">
    <source>
        <dbReference type="ARBA" id="ARBA00026139"/>
    </source>
</evidence>
<dbReference type="GO" id="GO:0003887">
    <property type="term" value="F:DNA-directed DNA polymerase activity"/>
    <property type="evidence" value="ECO:0007669"/>
    <property type="project" value="UniProtKB-KW"/>
</dbReference>
<feature type="compositionally biased region" description="Basic and acidic residues" evidence="8">
    <location>
        <begin position="256"/>
        <end position="268"/>
    </location>
</feature>
<dbReference type="GO" id="GO:0005634">
    <property type="term" value="C:nucleus"/>
    <property type="evidence" value="ECO:0007669"/>
    <property type="project" value="TreeGrafter"/>
</dbReference>
<evidence type="ECO:0000256" key="1">
    <source>
        <dbReference type="ARBA" id="ARBA00009762"/>
    </source>
</evidence>
<proteinExistence type="inferred from homology"/>
<dbReference type="Proteomes" id="UP000683360">
    <property type="component" value="Unassembled WGS sequence"/>
</dbReference>
<dbReference type="GO" id="GO:0006264">
    <property type="term" value="P:mitochondrial DNA replication"/>
    <property type="evidence" value="ECO:0007669"/>
    <property type="project" value="TreeGrafter"/>
</dbReference>
<keyword evidence="9" id="KW-0808">Transferase</keyword>
<keyword evidence="10" id="KW-1185">Reference proteome</keyword>
<organism evidence="9 10">
    <name type="scientific">Mytilus edulis</name>
    <name type="common">Blue mussel</name>
    <dbReference type="NCBI Taxonomy" id="6550"/>
    <lineage>
        <taxon>Eukaryota</taxon>
        <taxon>Metazoa</taxon>
        <taxon>Spiralia</taxon>
        <taxon>Lophotrochozoa</taxon>
        <taxon>Mollusca</taxon>
        <taxon>Bivalvia</taxon>
        <taxon>Autobranchia</taxon>
        <taxon>Pteriomorphia</taxon>
        <taxon>Mytilida</taxon>
        <taxon>Mytiloidea</taxon>
        <taxon>Mytilidae</taxon>
        <taxon>Mytilinae</taxon>
        <taxon>Mytilus</taxon>
    </lineage>
</organism>
<feature type="compositionally biased region" description="Polar residues" evidence="8">
    <location>
        <begin position="237"/>
        <end position="250"/>
    </location>
</feature>
<evidence type="ECO:0000256" key="5">
    <source>
        <dbReference type="ARBA" id="ARBA00044677"/>
    </source>
</evidence>
<name>A0A8S3SD62_MYTED</name>
<sequence length="533" mass="62241">MDKLIQWITLSSLLNNWALKIYHISKILDENAKKLKSDKIPKEFRPRIDGPSVGWKTFFRQQEAFSYARRKSSDLHVFSYESESLGSETGQRMFLVASYPVFWHYYRQLDEQKKTHYELIPEGSVCKLYFDLEFPIENNSNCDGRAMTDIFTKYVTSWMDEIFKVKCSKEHVLNLDASTEKKFSRHLIFQLKRTAFQDNIHAGNFVQFILQKLKEEINKLKQNLSDVLDFDEPSIISQSDKSSDEQTVPCDNQLDPPRHSQEQDKNDDKAEIMDGFTEEELLSMVVRNKHNEETLFCDQGVYTKNRNFRLFQSRKFGKNNPLVISEDNLYIPPKDDVMSYEHLIFNDSLIANIEYSPALRILQFDSECQFSNKFSNGNVRAKTSGKAEDVVEGFTKSPYPEIDDFISSTLKTVSKAGRIRHWTYFSQGELIVYDIVGYRYCHNIEREHKSNNIMLLADLKRGVYYQKCHDPDCKSISYKSPDKDIPKEALPSFYFDDSFDEFDEGVDDMDILNAALEVEKTIDDKINENKDQT</sequence>
<dbReference type="GO" id="GO:0003682">
    <property type="term" value="F:chromatin binding"/>
    <property type="evidence" value="ECO:0007669"/>
    <property type="project" value="TreeGrafter"/>
</dbReference>
<dbReference type="PANTHER" id="PTHR31399">
    <property type="entry name" value="DNA-DIRECTED PRIMASE / POLYMERASE PROTEIN"/>
    <property type="match status" value="1"/>
</dbReference>
<evidence type="ECO:0000256" key="3">
    <source>
        <dbReference type="ARBA" id="ARBA00022932"/>
    </source>
</evidence>
<comment type="similarity">
    <text evidence="1">Belongs to the eukaryotic-type primase small subunit family.</text>
</comment>
<dbReference type="EMBL" id="CAJPWZ010001545">
    <property type="protein sequence ID" value="CAG2217459.1"/>
    <property type="molecule type" value="Genomic_DNA"/>
</dbReference>
<dbReference type="GO" id="GO:0042276">
    <property type="term" value="P:error-prone translesion synthesis"/>
    <property type="evidence" value="ECO:0007669"/>
    <property type="project" value="InterPro"/>
</dbReference>
<dbReference type="GO" id="GO:0031297">
    <property type="term" value="P:replication fork processing"/>
    <property type="evidence" value="ECO:0007669"/>
    <property type="project" value="TreeGrafter"/>
</dbReference>